<evidence type="ECO:0000313" key="1">
    <source>
        <dbReference type="EMBL" id="KAK0724653.1"/>
    </source>
</evidence>
<comment type="caution">
    <text evidence="1">The sequence shown here is derived from an EMBL/GenBank/DDBJ whole genome shotgun (WGS) entry which is preliminary data.</text>
</comment>
<name>A0AA40E6V6_9PEZI</name>
<dbReference type="EMBL" id="JAUKUA010000002">
    <property type="protein sequence ID" value="KAK0724653.1"/>
    <property type="molecule type" value="Genomic_DNA"/>
</dbReference>
<reference evidence="1" key="1">
    <citation type="submission" date="2023-06" db="EMBL/GenBank/DDBJ databases">
        <title>Genome-scale phylogeny and comparative genomics of the fungal order Sordariales.</title>
        <authorList>
            <consortium name="Lawrence Berkeley National Laboratory"/>
            <person name="Hensen N."/>
            <person name="Bonometti L."/>
            <person name="Westerberg I."/>
            <person name="Brannstrom I.O."/>
            <person name="Guillou S."/>
            <person name="Cros-Aarteil S."/>
            <person name="Calhoun S."/>
            <person name="Haridas S."/>
            <person name="Kuo A."/>
            <person name="Mondo S."/>
            <person name="Pangilinan J."/>
            <person name="Riley R."/>
            <person name="Labutti K."/>
            <person name="Andreopoulos B."/>
            <person name="Lipzen A."/>
            <person name="Chen C."/>
            <person name="Yanf M."/>
            <person name="Daum C."/>
            <person name="Ng V."/>
            <person name="Clum A."/>
            <person name="Steindorff A."/>
            <person name="Ohm R."/>
            <person name="Martin F."/>
            <person name="Silar P."/>
            <person name="Natvig D."/>
            <person name="Lalanne C."/>
            <person name="Gautier V."/>
            <person name="Ament-Velasquez S.L."/>
            <person name="Kruys A."/>
            <person name="Hutchinson M.I."/>
            <person name="Powell A.J."/>
            <person name="Barry K."/>
            <person name="Miller A.N."/>
            <person name="Grigoriev I.V."/>
            <person name="Debuchy R."/>
            <person name="Gladieux P."/>
            <person name="Thoren M.H."/>
            <person name="Johannesson H."/>
        </authorList>
    </citation>
    <scope>NUCLEOTIDE SEQUENCE</scope>
    <source>
        <strain evidence="1">SMH4607-1</strain>
    </source>
</reference>
<sequence length="115" mass="12737">MDAFLKSGADVSRALEQLPHNLNVMYTDLLREHSRGSGVPDDIQLLILQSVTHATRPLRLLEIAEFINITQYPPENRDSKAAKDLIHSACGPLLEILPDETVSVVQHSLTELLNG</sequence>
<evidence type="ECO:0000313" key="2">
    <source>
        <dbReference type="Proteomes" id="UP001172102"/>
    </source>
</evidence>
<gene>
    <name evidence="1" type="ORF">B0H67DRAFT_657325</name>
</gene>
<protein>
    <submittedName>
        <fullName evidence="1">Uncharacterized protein</fullName>
    </submittedName>
</protein>
<organism evidence="1 2">
    <name type="scientific">Lasiosphaeris hirsuta</name>
    <dbReference type="NCBI Taxonomy" id="260670"/>
    <lineage>
        <taxon>Eukaryota</taxon>
        <taxon>Fungi</taxon>
        <taxon>Dikarya</taxon>
        <taxon>Ascomycota</taxon>
        <taxon>Pezizomycotina</taxon>
        <taxon>Sordariomycetes</taxon>
        <taxon>Sordariomycetidae</taxon>
        <taxon>Sordariales</taxon>
        <taxon>Lasiosphaeriaceae</taxon>
        <taxon>Lasiosphaeris</taxon>
    </lineage>
</organism>
<accession>A0AA40E6V6</accession>
<keyword evidence="2" id="KW-1185">Reference proteome</keyword>
<dbReference type="Proteomes" id="UP001172102">
    <property type="component" value="Unassembled WGS sequence"/>
</dbReference>
<dbReference type="AlphaFoldDB" id="A0AA40E6V6"/>
<proteinExistence type="predicted"/>